<keyword evidence="3" id="KW-1185">Reference proteome</keyword>
<sequence length="421" mass="46082">MKSRSATRWNVALAAAMLTSATGVLFEEPILLLSAIPPLVLAGYSHATSTPNPAIEIERSLSETDPDHGQEVDVTVTVRNPSDRTSFDVRITDGVAPMLPVVAGSARHATVLGPRRETSFSYTVVPTHGVHRFESASVVCRNASASSVVETTAPETTELSCRSPIRTLPFSRSPRHTGGSNTILGESGIEFSRIRAYRPGDPPGRIDWNRYARERELTTVTFHEDRLREVALCLDARACCYRSAGRDKPHAVFYERTIVCELLEAVAETNGRIGLGILGSDVTWLAPQSGDHHAATIRRTLADSEALPLTPPEGVRRRDENEDEDGHATILRSRLDRGTDLVYVSPLLDGESVETARTLRGAGRRITVLSPDVTATDSVGRSIARLERQNRIDALRRSDVTVVDWDPETPLETAIQRGVRK</sequence>
<dbReference type="Pfam" id="PF01882">
    <property type="entry name" value="DUF58"/>
    <property type="match status" value="1"/>
</dbReference>
<dbReference type="PATRIC" id="fig|797299.3.peg.4054"/>
<dbReference type="EMBL" id="CP007059">
    <property type="protein sequence ID" value="AHG02377.1"/>
    <property type="molecule type" value="Genomic_DNA"/>
</dbReference>
<gene>
    <name evidence="2" type="ORF">HALLA_20960</name>
</gene>
<dbReference type="KEGG" id="hlr:HALLA_20960"/>
<dbReference type="PANTHER" id="PTHR33608:SF6">
    <property type="entry name" value="BLL2464 PROTEIN"/>
    <property type="match status" value="1"/>
</dbReference>
<evidence type="ECO:0000313" key="3">
    <source>
        <dbReference type="Proteomes" id="UP000019024"/>
    </source>
</evidence>
<reference evidence="2 3" key="1">
    <citation type="submission" date="2014-01" db="EMBL/GenBank/DDBJ databases">
        <authorList>
            <consortium name="DOE Joint Genome Institute"/>
            <person name="Anderson I."/>
            <person name="Huntemann M."/>
            <person name="Han J."/>
            <person name="Chen A."/>
            <person name="Kyrpides N."/>
            <person name="Mavromatis K."/>
            <person name="Markowitz V."/>
            <person name="Palaniappan K."/>
            <person name="Ivanova N."/>
            <person name="Schaumberg A."/>
            <person name="Pati A."/>
            <person name="Liolios K."/>
            <person name="Nordberg H.P."/>
            <person name="Cantor M.N."/>
            <person name="Hua S.X."/>
            <person name="Woyke T."/>
        </authorList>
    </citation>
    <scope>NUCLEOTIDE SEQUENCE [LARGE SCALE GENOMIC DNA]</scope>
    <source>
        <strain evidence="2 3">XH-48</strain>
        <plasmid evidence="3">3</plasmid>
    </source>
</reference>
<dbReference type="GeneID" id="25147704"/>
<evidence type="ECO:0000313" key="2">
    <source>
        <dbReference type="EMBL" id="AHG02377.1"/>
    </source>
</evidence>
<dbReference type="AlphaFoldDB" id="W0JYP3"/>
<evidence type="ECO:0000259" key="1">
    <source>
        <dbReference type="Pfam" id="PF01882"/>
    </source>
</evidence>
<geneLocation type="plasmid" evidence="3">
    <name>3</name>
</geneLocation>
<dbReference type="PANTHER" id="PTHR33608">
    <property type="entry name" value="BLL2464 PROTEIN"/>
    <property type="match status" value="1"/>
</dbReference>
<dbReference type="HOGENOM" id="CLU_026973_1_0_2"/>
<keyword evidence="2" id="KW-0614">Plasmid</keyword>
<feature type="domain" description="DUF58" evidence="1">
    <location>
        <begin position="194"/>
        <end position="370"/>
    </location>
</feature>
<dbReference type="eggNOG" id="arCOG02742">
    <property type="taxonomic scope" value="Archaea"/>
</dbReference>
<protein>
    <recommendedName>
        <fullName evidence="1">DUF58 domain-containing protein</fullName>
    </recommendedName>
</protein>
<name>W0JYP3_9EURY</name>
<dbReference type="RefSeq" id="WP_049955170.1">
    <property type="nucleotide sequence ID" value="NZ_CP007059.1"/>
</dbReference>
<accession>W0JYP3</accession>
<dbReference type="OrthoDB" id="31512at2157"/>
<proteinExistence type="predicted"/>
<dbReference type="InterPro" id="IPR002881">
    <property type="entry name" value="DUF58"/>
</dbReference>
<organism evidence="2 3">
    <name type="scientific">Halostagnicola larsenii XH-48</name>
    <dbReference type="NCBI Taxonomy" id="797299"/>
    <lineage>
        <taxon>Archaea</taxon>
        <taxon>Methanobacteriati</taxon>
        <taxon>Methanobacteriota</taxon>
        <taxon>Stenosarchaea group</taxon>
        <taxon>Halobacteria</taxon>
        <taxon>Halobacteriales</taxon>
        <taxon>Natrialbaceae</taxon>
        <taxon>Halostagnicola</taxon>
    </lineage>
</organism>
<dbReference type="Proteomes" id="UP000019024">
    <property type="component" value="Plasmid unnamed4"/>
</dbReference>